<dbReference type="SUPFAM" id="SSF48452">
    <property type="entry name" value="TPR-like"/>
    <property type="match status" value="1"/>
</dbReference>
<gene>
    <name evidence="3" type="ORF">PPYR1160_LOCUS3912</name>
</gene>
<feature type="region of interest" description="Disordered" evidence="2">
    <location>
        <begin position="1"/>
        <end position="25"/>
    </location>
</feature>
<dbReference type="PROSITE" id="PS50293">
    <property type="entry name" value="TPR_REGION"/>
    <property type="match status" value="4"/>
</dbReference>
<feature type="repeat" description="TPR" evidence="1">
    <location>
        <begin position="294"/>
        <end position="327"/>
    </location>
</feature>
<dbReference type="PANTHER" id="PTHR44366:SF1">
    <property type="entry name" value="UDP-N-ACETYLGLUCOSAMINE--PEPTIDE N-ACETYLGLUCOSAMINYLTRANSFERASE 110 KDA SUBUNIT"/>
    <property type="match status" value="1"/>
</dbReference>
<proteinExistence type="predicted"/>
<dbReference type="SMART" id="SM00028">
    <property type="entry name" value="TPR"/>
    <property type="match status" value="6"/>
</dbReference>
<dbReference type="InterPro" id="IPR037919">
    <property type="entry name" value="OGT"/>
</dbReference>
<evidence type="ECO:0008006" key="4">
    <source>
        <dbReference type="Google" id="ProtNLM"/>
    </source>
</evidence>
<feature type="compositionally biased region" description="Basic residues" evidence="2">
    <location>
        <begin position="64"/>
        <end position="80"/>
    </location>
</feature>
<dbReference type="AlphaFoldDB" id="A0A7R9U522"/>
<feature type="repeat" description="TPR" evidence="1">
    <location>
        <begin position="328"/>
        <end position="361"/>
    </location>
</feature>
<dbReference type="Gene3D" id="1.25.40.10">
    <property type="entry name" value="Tetratricopeptide repeat domain"/>
    <property type="match status" value="3"/>
</dbReference>
<reference evidence="3" key="1">
    <citation type="submission" date="2021-01" db="EMBL/GenBank/DDBJ databases">
        <authorList>
            <person name="Corre E."/>
            <person name="Pelletier E."/>
            <person name="Niang G."/>
            <person name="Scheremetjew M."/>
            <person name="Finn R."/>
            <person name="Kale V."/>
            <person name="Holt S."/>
            <person name="Cochrane G."/>
            <person name="Meng A."/>
            <person name="Brown T."/>
            <person name="Cohen L."/>
        </authorList>
    </citation>
    <scope>NUCLEOTIDE SEQUENCE</scope>
    <source>
        <strain evidence="3">CCMP2078</strain>
    </source>
</reference>
<evidence type="ECO:0000256" key="2">
    <source>
        <dbReference type="SAM" id="MobiDB-lite"/>
    </source>
</evidence>
<feature type="repeat" description="TPR" evidence="1">
    <location>
        <begin position="190"/>
        <end position="223"/>
    </location>
</feature>
<dbReference type="InterPro" id="IPR006597">
    <property type="entry name" value="Sel1-like"/>
</dbReference>
<dbReference type="PROSITE" id="PS50005">
    <property type="entry name" value="TPR"/>
    <property type="match status" value="5"/>
</dbReference>
<evidence type="ECO:0000313" key="3">
    <source>
        <dbReference type="EMBL" id="CAD8254420.1"/>
    </source>
</evidence>
<dbReference type="Pfam" id="PF13424">
    <property type="entry name" value="TPR_12"/>
    <property type="match status" value="1"/>
</dbReference>
<feature type="repeat" description="TPR" evidence="1">
    <location>
        <begin position="156"/>
        <end position="189"/>
    </location>
</feature>
<feature type="region of interest" description="Disordered" evidence="2">
    <location>
        <begin position="59"/>
        <end position="86"/>
    </location>
</feature>
<protein>
    <recommendedName>
        <fullName evidence="4">UDP-N-acetylglucosamine--peptide N-acetylglucosaminyltransferase SPINDLY</fullName>
    </recommendedName>
</protein>
<sequence>MAAVRRTRMSTIRSTMYSHQRSLSTSLSDRKSAQVCASASVHSSSNSIRTRSAAAYLSEQSHCAQRRKMGMSSTRTKKPMNRSWGTKIGEMNSTAARRNSSRPVSCASPFLAPARAPFNMLAISQMCGCGGNAEAREAEQPAGLAPGAAATDNSRATTNYNLGTALQDSGKLDEAILCYLDALAQDPAYVDAYYNLGSAYGQKEMFAEAIAAYEKAIELKPDYALAYYNLGYIHQDEGRVEEAIDCFRKASDHDPNDADTWINLGNALRSAGPNRLADAVDAYKKAVEVDPKSVMAFYNLGSGYQDQGRLDDAIKTFQSALIIDPDYVDALFNLGIAYQDRGDLDLALSCYERAEQLEPEFQEAAQAAAAIREIQKNKAAQA</sequence>
<dbReference type="GO" id="GO:0097363">
    <property type="term" value="F:protein O-acetylglucosaminyltransferase activity"/>
    <property type="evidence" value="ECO:0007669"/>
    <property type="project" value="TreeGrafter"/>
</dbReference>
<keyword evidence="1" id="KW-0802">TPR repeat</keyword>
<dbReference type="SMART" id="SM00671">
    <property type="entry name" value="SEL1"/>
    <property type="match status" value="3"/>
</dbReference>
<dbReference type="PANTHER" id="PTHR44366">
    <property type="entry name" value="UDP-N-ACETYLGLUCOSAMINE--PEPTIDE N-ACETYLGLUCOSAMINYLTRANSFERASE 110 KDA SUBUNIT"/>
    <property type="match status" value="1"/>
</dbReference>
<dbReference type="GO" id="GO:0006493">
    <property type="term" value="P:protein O-linked glycosylation"/>
    <property type="evidence" value="ECO:0007669"/>
    <property type="project" value="InterPro"/>
</dbReference>
<name>A0A7R9U522_9STRA</name>
<dbReference type="Pfam" id="PF13181">
    <property type="entry name" value="TPR_8"/>
    <property type="match status" value="1"/>
</dbReference>
<dbReference type="InterPro" id="IPR011990">
    <property type="entry name" value="TPR-like_helical_dom_sf"/>
</dbReference>
<accession>A0A7R9U522</accession>
<feature type="repeat" description="TPR" evidence="1">
    <location>
        <begin position="224"/>
        <end position="257"/>
    </location>
</feature>
<evidence type="ECO:0000256" key="1">
    <source>
        <dbReference type="PROSITE-ProRule" id="PRU00339"/>
    </source>
</evidence>
<organism evidence="3">
    <name type="scientific">Pinguiococcus pyrenoidosus</name>
    <dbReference type="NCBI Taxonomy" id="172671"/>
    <lineage>
        <taxon>Eukaryota</taxon>
        <taxon>Sar</taxon>
        <taxon>Stramenopiles</taxon>
        <taxon>Ochrophyta</taxon>
        <taxon>Pinguiophyceae</taxon>
        <taxon>Pinguiochrysidales</taxon>
        <taxon>Pinguiochrysidaceae</taxon>
        <taxon>Pinguiococcus</taxon>
    </lineage>
</organism>
<dbReference type="EMBL" id="HBEA01005116">
    <property type="protein sequence ID" value="CAD8254420.1"/>
    <property type="molecule type" value="Transcribed_RNA"/>
</dbReference>
<dbReference type="Pfam" id="PF00515">
    <property type="entry name" value="TPR_1"/>
    <property type="match status" value="2"/>
</dbReference>
<dbReference type="InterPro" id="IPR019734">
    <property type="entry name" value="TPR_rpt"/>
</dbReference>